<dbReference type="Pfam" id="PF10111">
    <property type="entry name" value="Glyco_tranf_2_2"/>
    <property type="match status" value="1"/>
</dbReference>
<dbReference type="AlphaFoldDB" id="A0A2U8FCP1"/>
<dbReference type="Gene3D" id="3.90.550.10">
    <property type="entry name" value="Spore Coat Polysaccharide Biosynthesis Protein SpsA, Chain A"/>
    <property type="match status" value="1"/>
</dbReference>
<dbReference type="CDD" id="cd00761">
    <property type="entry name" value="Glyco_tranf_GTA_type"/>
    <property type="match status" value="1"/>
</dbReference>
<dbReference type="EMBL" id="CP021886">
    <property type="protein sequence ID" value="AWI34020.1"/>
    <property type="molecule type" value="Genomic_DNA"/>
</dbReference>
<dbReference type="Proteomes" id="UP000244890">
    <property type="component" value="Chromosome"/>
</dbReference>
<dbReference type="Pfam" id="PF05159">
    <property type="entry name" value="Capsule_synth"/>
    <property type="match status" value="2"/>
</dbReference>
<dbReference type="OrthoDB" id="543755at2"/>
<dbReference type="GO" id="GO:0015774">
    <property type="term" value="P:polysaccharide transport"/>
    <property type="evidence" value="ECO:0007669"/>
    <property type="project" value="InterPro"/>
</dbReference>
<dbReference type="RefSeq" id="WP_108910874.1">
    <property type="nucleotide sequence ID" value="NZ_CP021886.1"/>
</dbReference>
<dbReference type="SUPFAM" id="SSF53448">
    <property type="entry name" value="Nucleotide-diphospho-sugar transferases"/>
    <property type="match status" value="1"/>
</dbReference>
<evidence type="ECO:0000313" key="2">
    <source>
        <dbReference type="EMBL" id="AWI34020.1"/>
    </source>
</evidence>
<accession>A0A2U8FCP1</accession>
<reference evidence="2 3" key="1">
    <citation type="submission" date="2017-06" db="EMBL/GenBank/DDBJ databases">
        <title>Complete genome of Helicobacter apodemus.</title>
        <authorList>
            <person name="Cho S."/>
        </authorList>
    </citation>
    <scope>NUCLEOTIDE SEQUENCE [LARGE SCALE GENOMIC DNA]</scope>
    <source>
        <strain evidence="3">SNUVETPUB-15-01</strain>
    </source>
</reference>
<evidence type="ECO:0000259" key="1">
    <source>
        <dbReference type="Pfam" id="PF10111"/>
    </source>
</evidence>
<dbReference type="CDD" id="cd16440">
    <property type="entry name" value="beta_Kdo_transferase_KpsC_1"/>
    <property type="match status" value="1"/>
</dbReference>
<dbReference type="InterPro" id="IPR019290">
    <property type="entry name" value="GlycosylTrfase-like_prok"/>
</dbReference>
<evidence type="ECO:0000313" key="3">
    <source>
        <dbReference type="Proteomes" id="UP000244890"/>
    </source>
</evidence>
<sequence>MLSLIIPVFYKNADSFIYKRALELIEKFKEKETFEVIFADCSKDCLLKSNYTHIKILHSPSKARIFSPAYARNAAVNLATQKYLFFYDVDMDYASDFESLLSQEIESKLESGKERFISLPFLYLTFEGTKAFENTRDFTTLLISFLKGENHLVESLSANSSAIILKKEYFESLGGFREGFLGHGGEDFEFLHRLAALNPHSQKPKDYYTDVRHQFLGDAKGFRAYLSFYSLPYFFKGLVLLHRWHSRPLMNIFYFRRKPNEALLLESMRCFDIQNANCVWHSHNPTKDLRLFILSLMNCYGYEKEDYSGFFQLGKGVKPRKKPIGGKIRKLLTRPKEFFSDSALFQHIGHLKIPTFIYLWAFYDFIKPNRAYPKELLGDCLPIFPRQSNLTKDSVFYGWGRKKTGWNAIVLAQKYHCKFILLEDGFIRSFDLGIKGSSSFSLVQDEVGIYYDATSPSALENLLNTYDFKSDSMLINTAKEAMELVVKHNISKYNCFKEVPQDYFKPCKKRVLIIAQTNKDSSLLYGYGEKFSTKEMIEDAALENPNAKIYLKIHPDVLSGKRQSDIESHKIPPFCEVITEDFNPLSLLKYFSKVYTKTSQMGFEALFVGCECVCYGMPFYAGWGLTIDKQTSPRRNRKLSLEEVFAASYILYTQYYNPIYQHKSDILDTIYTVIRYKHLYVKTSHKAYFFGFSYWKHNFIKPFVRNYSPQNLIFINPISASPLEVALKKGLDLTSDIFIWGRKSFKEVESYAKKNGLKIIRVEDGFIRSLSLGSDLTRPFSLVFDNIGIYFDPTQPSRLEHILQNTSFPPALIEEAKLLKKEILKSKISKYNIDSHKTLNLSQDRIIILVTGQVEDDASIAYGSPGETNLSLLKQVRKENPQSYILYKPHPDVLSGNRIGQIAPQIALKYCDEIIDNVSLSSAIEVVDEVHTLTSLSGFEALLYGKKVVTYGMPFYAGWGLTIDKQTNPRRNRKLNLEELIAGAYILYPQYIHPKTLQTCSPNVLIKALQEEKTKINKNKLYAMKYKIYSFLSRKAQRLCLYLKL</sequence>
<gene>
    <name evidence="2" type="ORF">CDV25_03965</name>
</gene>
<organism evidence="2 3">
    <name type="scientific">Helicobacter apodemus</name>
    <dbReference type="NCBI Taxonomy" id="135569"/>
    <lineage>
        <taxon>Bacteria</taxon>
        <taxon>Pseudomonadati</taxon>
        <taxon>Campylobacterota</taxon>
        <taxon>Epsilonproteobacteria</taxon>
        <taxon>Campylobacterales</taxon>
        <taxon>Helicobacteraceae</taxon>
        <taxon>Helicobacter</taxon>
    </lineage>
</organism>
<dbReference type="CDD" id="cd16439">
    <property type="entry name" value="beta_Kdo_transferase_KpsC_2"/>
    <property type="match status" value="1"/>
</dbReference>
<name>A0A2U8FCP1_9HELI</name>
<dbReference type="InterPro" id="IPR007833">
    <property type="entry name" value="Capsule_polysaccharide_synth"/>
</dbReference>
<dbReference type="KEGG" id="had:CDV25_03965"/>
<protein>
    <recommendedName>
        <fullName evidence="1">Glycosyltransferase 2-like prokaryotic type domain-containing protein</fullName>
    </recommendedName>
</protein>
<proteinExistence type="predicted"/>
<dbReference type="InterPro" id="IPR029044">
    <property type="entry name" value="Nucleotide-diphossugar_trans"/>
</dbReference>
<feature type="domain" description="Glycosyltransferase 2-like prokaryotic type" evidence="1">
    <location>
        <begin position="3"/>
        <end position="256"/>
    </location>
</feature>
<dbReference type="GO" id="GO:0000271">
    <property type="term" value="P:polysaccharide biosynthetic process"/>
    <property type="evidence" value="ECO:0007669"/>
    <property type="project" value="InterPro"/>
</dbReference>